<evidence type="ECO:0000256" key="5">
    <source>
        <dbReference type="PIRSR" id="PIRSR601461-1"/>
    </source>
</evidence>
<comment type="similarity">
    <text evidence="1 7">Belongs to the peptidase A1 family.</text>
</comment>
<dbReference type="PRINTS" id="PR00792">
    <property type="entry name" value="PEPSIN"/>
</dbReference>
<dbReference type="PANTHER" id="PTHR47966:SF51">
    <property type="entry name" value="BETA-SITE APP-CLEAVING ENZYME, ISOFORM A-RELATED"/>
    <property type="match status" value="1"/>
</dbReference>
<dbReference type="GO" id="GO:0004190">
    <property type="term" value="F:aspartic-type endopeptidase activity"/>
    <property type="evidence" value="ECO:0007669"/>
    <property type="project" value="UniProtKB-KW"/>
</dbReference>
<reference evidence="11" key="2">
    <citation type="submission" date="2015-01" db="EMBL/GenBank/DDBJ databases">
        <title>Evolutionary Origins and Diversification of the Mycorrhizal Mutualists.</title>
        <authorList>
            <consortium name="DOE Joint Genome Institute"/>
            <consortium name="Mycorrhizal Genomics Consortium"/>
            <person name="Kohler A."/>
            <person name="Kuo A."/>
            <person name="Nagy L.G."/>
            <person name="Floudas D."/>
            <person name="Copeland A."/>
            <person name="Barry K.W."/>
            <person name="Cichocki N."/>
            <person name="Veneault-Fourrey C."/>
            <person name="LaButti K."/>
            <person name="Lindquist E.A."/>
            <person name="Lipzen A."/>
            <person name="Lundell T."/>
            <person name="Morin E."/>
            <person name="Murat C."/>
            <person name="Riley R."/>
            <person name="Ohm R."/>
            <person name="Sun H."/>
            <person name="Tunlid A."/>
            <person name="Henrissat B."/>
            <person name="Grigoriev I.V."/>
            <person name="Hibbett D.S."/>
            <person name="Martin F."/>
        </authorList>
    </citation>
    <scope>NUCLEOTIDE SEQUENCE [LARGE SCALE GENOMIC DNA]</scope>
    <source>
        <strain evidence="11">UH-Slu-Lm8-n1</strain>
    </source>
</reference>
<dbReference type="InterPro" id="IPR001461">
    <property type="entry name" value="Aspartic_peptidase_A1"/>
</dbReference>
<organism evidence="10 11">
    <name type="scientific">Suillus luteus UH-Slu-Lm8-n1</name>
    <dbReference type="NCBI Taxonomy" id="930992"/>
    <lineage>
        <taxon>Eukaryota</taxon>
        <taxon>Fungi</taxon>
        <taxon>Dikarya</taxon>
        <taxon>Basidiomycota</taxon>
        <taxon>Agaricomycotina</taxon>
        <taxon>Agaricomycetes</taxon>
        <taxon>Agaricomycetidae</taxon>
        <taxon>Boletales</taxon>
        <taxon>Suillineae</taxon>
        <taxon>Suillaceae</taxon>
        <taxon>Suillus</taxon>
    </lineage>
</organism>
<dbReference type="CDD" id="cd05471">
    <property type="entry name" value="pepsin_like"/>
    <property type="match status" value="1"/>
</dbReference>
<dbReference type="InterPro" id="IPR033121">
    <property type="entry name" value="PEPTIDASE_A1"/>
</dbReference>
<dbReference type="PROSITE" id="PS00141">
    <property type="entry name" value="ASP_PROTEASE"/>
    <property type="match status" value="2"/>
</dbReference>
<dbReference type="Proteomes" id="UP000054485">
    <property type="component" value="Unassembled WGS sequence"/>
</dbReference>
<proteinExistence type="inferred from homology"/>
<protein>
    <recommendedName>
        <fullName evidence="9">Peptidase A1 domain-containing protein</fullName>
    </recommendedName>
</protein>
<dbReference type="InParanoid" id="A0A0D0AG75"/>
<keyword evidence="8" id="KW-0732">Signal</keyword>
<dbReference type="GO" id="GO:0006508">
    <property type="term" value="P:proteolysis"/>
    <property type="evidence" value="ECO:0007669"/>
    <property type="project" value="UniProtKB-KW"/>
</dbReference>
<dbReference type="Pfam" id="PF00026">
    <property type="entry name" value="Asp"/>
    <property type="match status" value="1"/>
</dbReference>
<evidence type="ECO:0000256" key="7">
    <source>
        <dbReference type="RuleBase" id="RU000454"/>
    </source>
</evidence>
<dbReference type="STRING" id="930992.A0A0D0AG75"/>
<evidence type="ECO:0000256" key="8">
    <source>
        <dbReference type="SAM" id="SignalP"/>
    </source>
</evidence>
<dbReference type="InterPro" id="IPR001969">
    <property type="entry name" value="Aspartic_peptidase_AS"/>
</dbReference>
<sequence length="461" mass="47816">MVPLFLLASLFALPADTFGAPTDAVPGSGRAISLLRRNQSPRDVTEWGALAKNQRDNLLAKYGSPTVQKRSSGYNLIVDQLYDSSYYGSLAIGTPAVSFDVILDTGSSDLWVAGSSCGTSCGSSPTYNPASSSTFQNLSTAFNIQYGSGAAEGYDAQDLVQMAGFSVSSQGFAVVDTVSQNLLTSPVSGLLGLAWQSIASSGQMPLWQALASGNVWDSALFGVQLNRYTNDSTAQELEPGGVLNMGYTNSSLYTGSIDYIDIPGTPSYWYIPLTSLTVQGTSISITSGTTAAIDTGTTNIAGPASSIQAIYAQIPNSQPATGEWVGYYSFPCSTTVNVELSFGGNTWSISPADFAFTQTSSTECIGAFFEASTGTGSPSWIIGDAFLKNVYSVFRYNPPSVGFASLSSVAIAENGAGGTVPSATIGTVSATVTNTSDAPRGRALSASLSTLVFLAVSALLL</sequence>
<dbReference type="PANTHER" id="PTHR47966">
    <property type="entry name" value="BETA-SITE APP-CLEAVING ENZYME, ISOFORM A-RELATED"/>
    <property type="match status" value="1"/>
</dbReference>
<dbReference type="Gene3D" id="2.40.70.10">
    <property type="entry name" value="Acid Proteases"/>
    <property type="match status" value="2"/>
</dbReference>
<dbReference type="HOGENOM" id="CLU_013253_1_2_1"/>
<dbReference type="InterPro" id="IPR034164">
    <property type="entry name" value="Pepsin-like_dom"/>
</dbReference>
<dbReference type="OrthoDB" id="771136at2759"/>
<keyword evidence="6" id="KW-1015">Disulfide bond</keyword>
<gene>
    <name evidence="10" type="ORF">CY34DRAFT_797568</name>
</gene>
<feature type="chain" id="PRO_5002206806" description="Peptidase A1 domain-containing protein" evidence="8">
    <location>
        <begin position="20"/>
        <end position="461"/>
    </location>
</feature>
<reference evidence="10 11" key="1">
    <citation type="submission" date="2014-04" db="EMBL/GenBank/DDBJ databases">
        <authorList>
            <consortium name="DOE Joint Genome Institute"/>
            <person name="Kuo A."/>
            <person name="Ruytinx J."/>
            <person name="Rineau F."/>
            <person name="Colpaert J."/>
            <person name="Kohler A."/>
            <person name="Nagy L.G."/>
            <person name="Floudas D."/>
            <person name="Copeland A."/>
            <person name="Barry K.W."/>
            <person name="Cichocki N."/>
            <person name="Veneault-Fourrey C."/>
            <person name="LaButti K."/>
            <person name="Lindquist E.A."/>
            <person name="Lipzen A."/>
            <person name="Lundell T."/>
            <person name="Morin E."/>
            <person name="Murat C."/>
            <person name="Sun H."/>
            <person name="Tunlid A."/>
            <person name="Henrissat B."/>
            <person name="Grigoriev I.V."/>
            <person name="Hibbett D.S."/>
            <person name="Martin F."/>
            <person name="Nordberg H.P."/>
            <person name="Cantor M.N."/>
            <person name="Hua S.X."/>
        </authorList>
    </citation>
    <scope>NUCLEOTIDE SEQUENCE [LARGE SCALE GENOMIC DNA]</scope>
    <source>
        <strain evidence="10 11">UH-Slu-Lm8-n1</strain>
    </source>
</reference>
<evidence type="ECO:0000313" key="11">
    <source>
        <dbReference type="Proteomes" id="UP000054485"/>
    </source>
</evidence>
<keyword evidence="11" id="KW-1185">Reference proteome</keyword>
<dbReference type="EMBL" id="KN835134">
    <property type="protein sequence ID" value="KIK49175.1"/>
    <property type="molecule type" value="Genomic_DNA"/>
</dbReference>
<feature type="disulfide bond" evidence="6">
    <location>
        <begin position="117"/>
        <end position="121"/>
    </location>
</feature>
<dbReference type="SUPFAM" id="SSF50630">
    <property type="entry name" value="Acid proteases"/>
    <property type="match status" value="1"/>
</dbReference>
<keyword evidence="4 7" id="KW-0378">Hydrolase</keyword>
<feature type="domain" description="Peptidase A1" evidence="9">
    <location>
        <begin position="86"/>
        <end position="404"/>
    </location>
</feature>
<dbReference type="FunFam" id="2.40.70.10:FF:000115">
    <property type="entry name" value="Lysosomal aspartic protease"/>
    <property type="match status" value="1"/>
</dbReference>
<feature type="signal peptide" evidence="8">
    <location>
        <begin position="1"/>
        <end position="19"/>
    </location>
</feature>
<dbReference type="InterPro" id="IPR021109">
    <property type="entry name" value="Peptidase_aspartic_dom_sf"/>
</dbReference>
<feature type="active site" evidence="5">
    <location>
        <position position="104"/>
    </location>
</feature>
<evidence type="ECO:0000256" key="1">
    <source>
        <dbReference type="ARBA" id="ARBA00007447"/>
    </source>
</evidence>
<keyword evidence="3 7" id="KW-0064">Aspartyl protease</keyword>
<evidence type="ECO:0000259" key="9">
    <source>
        <dbReference type="PROSITE" id="PS51767"/>
    </source>
</evidence>
<dbReference type="AlphaFoldDB" id="A0A0D0AG75"/>
<accession>A0A0D0AG75</accession>
<feature type="active site" evidence="5">
    <location>
        <position position="294"/>
    </location>
</feature>
<evidence type="ECO:0000313" key="10">
    <source>
        <dbReference type="EMBL" id="KIK49175.1"/>
    </source>
</evidence>
<dbReference type="PROSITE" id="PS51767">
    <property type="entry name" value="PEPTIDASE_A1"/>
    <property type="match status" value="1"/>
</dbReference>
<keyword evidence="2 7" id="KW-0645">Protease</keyword>
<dbReference type="FunCoup" id="A0A0D0AG75">
    <property type="interactions" value="56"/>
</dbReference>
<evidence type="ECO:0000256" key="4">
    <source>
        <dbReference type="ARBA" id="ARBA00022801"/>
    </source>
</evidence>
<name>A0A0D0AG75_9AGAM</name>
<evidence type="ECO:0000256" key="3">
    <source>
        <dbReference type="ARBA" id="ARBA00022750"/>
    </source>
</evidence>
<evidence type="ECO:0000256" key="2">
    <source>
        <dbReference type="ARBA" id="ARBA00022670"/>
    </source>
</evidence>
<evidence type="ECO:0000256" key="6">
    <source>
        <dbReference type="PIRSR" id="PIRSR601461-2"/>
    </source>
</evidence>